<protein>
    <submittedName>
        <fullName evidence="1">Uncharacterized protein</fullName>
    </submittedName>
</protein>
<evidence type="ECO:0000313" key="2">
    <source>
        <dbReference type="Proteomes" id="UP000031978"/>
    </source>
</evidence>
<dbReference type="EMBL" id="JXCL01000040">
    <property type="protein sequence ID" value="KIL12554.1"/>
    <property type="molecule type" value="Genomic_DNA"/>
</dbReference>
<accession>A0AB34QQ47</accession>
<organism evidence="1 2">
    <name type="scientific">Bacillus pumilus</name>
    <name type="common">Bacillus mesentericus</name>
    <dbReference type="NCBI Taxonomy" id="1408"/>
    <lineage>
        <taxon>Bacteria</taxon>
        <taxon>Bacillati</taxon>
        <taxon>Bacillota</taxon>
        <taxon>Bacilli</taxon>
        <taxon>Bacillales</taxon>
        <taxon>Bacillaceae</taxon>
        <taxon>Bacillus</taxon>
    </lineage>
</organism>
<dbReference type="Proteomes" id="UP000031978">
    <property type="component" value="Unassembled WGS sequence"/>
</dbReference>
<proteinExistence type="predicted"/>
<evidence type="ECO:0000313" key="1">
    <source>
        <dbReference type="EMBL" id="KIL12554.1"/>
    </source>
</evidence>
<dbReference type="AlphaFoldDB" id="A0AB34QQ47"/>
<gene>
    <name evidence="1" type="ORF">B4127_1885</name>
</gene>
<comment type="caution">
    <text evidence="1">The sequence shown here is derived from an EMBL/GenBank/DDBJ whole genome shotgun (WGS) entry which is preliminary data.</text>
</comment>
<sequence length="43" mass="4801">MVYLMKLFNEAQLAIDMKKPDDPSLLAEIKNPHLGDPDGGFRA</sequence>
<reference evidence="1 2" key="1">
    <citation type="submission" date="2014-12" db="EMBL/GenBank/DDBJ databases">
        <title>Draft Genome Sequences of Five Spore-Forming Food Isolates of Bacillus pumilus.</title>
        <authorList>
            <person name="de Jong A."/>
            <person name="van Heel A.J."/>
            <person name="Montalban-Lopez M."/>
            <person name="Krawczyk A.O."/>
            <person name="Berendsen E.M."/>
            <person name="Wells-Bennik M."/>
            <person name="Kuipers O.P."/>
        </authorList>
    </citation>
    <scope>NUCLEOTIDE SEQUENCE [LARGE SCALE GENOMIC DNA]</scope>
    <source>
        <strain evidence="1 2">B4127</strain>
    </source>
</reference>
<name>A0AB34QQ47_BACPU</name>